<feature type="region of interest" description="Disordered" evidence="1">
    <location>
        <begin position="77"/>
        <end position="165"/>
    </location>
</feature>
<dbReference type="EMBL" id="KV429104">
    <property type="protein sequence ID" value="KZT65534.1"/>
    <property type="molecule type" value="Genomic_DNA"/>
</dbReference>
<evidence type="ECO:0000256" key="1">
    <source>
        <dbReference type="SAM" id="MobiDB-lite"/>
    </source>
</evidence>
<keyword evidence="4" id="KW-1185">Reference proteome</keyword>
<evidence type="ECO:0000313" key="3">
    <source>
        <dbReference type="EMBL" id="KZT65534.1"/>
    </source>
</evidence>
<accession>A0A165MDC5</accession>
<organism evidence="3 4">
    <name type="scientific">Daedalea quercina L-15889</name>
    <dbReference type="NCBI Taxonomy" id="1314783"/>
    <lineage>
        <taxon>Eukaryota</taxon>
        <taxon>Fungi</taxon>
        <taxon>Dikarya</taxon>
        <taxon>Basidiomycota</taxon>
        <taxon>Agaricomycotina</taxon>
        <taxon>Agaricomycetes</taxon>
        <taxon>Polyporales</taxon>
        <taxon>Fomitopsis</taxon>
    </lineage>
</organism>
<evidence type="ECO:0000313" key="4">
    <source>
        <dbReference type="Proteomes" id="UP000076727"/>
    </source>
</evidence>
<name>A0A165MDC5_9APHY</name>
<evidence type="ECO:0000256" key="2">
    <source>
        <dbReference type="SAM" id="SignalP"/>
    </source>
</evidence>
<sequence>MRTSTVLPLVLVAASTMAPAFARPLTPTEAPTTAAPTEPAHTTSVQTTTEPGIMPTRVLPMSYTSGAHREHAYAHTGYRGQHTHQKAGVQGSHRVAGERLPQRGSTRLQGANRYAGQRRPQRAAVAARPRSAGQHRHHLQSQPSDEEEPSQSQGREPEGRSFAKSQHVAREFDEEIFARELANELVARKVNWKKVGNVVGDVGKVALKFLPFKREDGELSARDFDEELFARALEEELANREVEDDLVARKVNWKKVGNVVGDVAKTALHFIPFKREDAELYERGVEFDDGVVAREAPVQGSGAISFKNILHDGEQFIDGVLRREDEELLARAFEEELMARGMELDELD</sequence>
<gene>
    <name evidence="3" type="ORF">DAEQUDRAFT_740613</name>
</gene>
<dbReference type="Proteomes" id="UP000076727">
    <property type="component" value="Unassembled WGS sequence"/>
</dbReference>
<feature type="compositionally biased region" description="Low complexity" evidence="1">
    <location>
        <begin position="26"/>
        <end position="43"/>
    </location>
</feature>
<protein>
    <submittedName>
        <fullName evidence="3">Uncharacterized protein</fullName>
    </submittedName>
</protein>
<reference evidence="3 4" key="1">
    <citation type="journal article" date="2016" name="Mol. Biol. Evol.">
        <title>Comparative Genomics of Early-Diverging Mushroom-Forming Fungi Provides Insights into the Origins of Lignocellulose Decay Capabilities.</title>
        <authorList>
            <person name="Nagy L.G."/>
            <person name="Riley R."/>
            <person name="Tritt A."/>
            <person name="Adam C."/>
            <person name="Daum C."/>
            <person name="Floudas D."/>
            <person name="Sun H."/>
            <person name="Yadav J.S."/>
            <person name="Pangilinan J."/>
            <person name="Larsson K.H."/>
            <person name="Matsuura K."/>
            <person name="Barry K."/>
            <person name="Labutti K."/>
            <person name="Kuo R."/>
            <person name="Ohm R.A."/>
            <person name="Bhattacharya S.S."/>
            <person name="Shirouzu T."/>
            <person name="Yoshinaga Y."/>
            <person name="Martin F.M."/>
            <person name="Grigoriev I.V."/>
            <person name="Hibbett D.S."/>
        </authorList>
    </citation>
    <scope>NUCLEOTIDE SEQUENCE [LARGE SCALE GENOMIC DNA]</scope>
    <source>
        <strain evidence="3 4">L-15889</strain>
    </source>
</reference>
<dbReference type="STRING" id="1314783.A0A165MDC5"/>
<dbReference type="AlphaFoldDB" id="A0A165MDC5"/>
<keyword evidence="2" id="KW-0732">Signal</keyword>
<dbReference type="OrthoDB" id="2802152at2759"/>
<feature type="chain" id="PRO_5007862341" evidence="2">
    <location>
        <begin position="23"/>
        <end position="348"/>
    </location>
</feature>
<feature type="signal peptide" evidence="2">
    <location>
        <begin position="1"/>
        <end position="22"/>
    </location>
</feature>
<feature type="compositionally biased region" description="Low complexity" evidence="1">
    <location>
        <begin position="115"/>
        <end position="132"/>
    </location>
</feature>
<proteinExistence type="predicted"/>
<feature type="region of interest" description="Disordered" evidence="1">
    <location>
        <begin position="23"/>
        <end position="57"/>
    </location>
</feature>